<dbReference type="PROSITE" id="PS52029">
    <property type="entry name" value="LD_TPASE"/>
    <property type="match status" value="1"/>
</dbReference>
<keyword evidence="10" id="KW-1185">Reference proteome</keyword>
<keyword evidence="6 7" id="KW-0961">Cell wall biogenesis/degradation</keyword>
<proteinExistence type="inferred from homology"/>
<dbReference type="SUPFAM" id="SSF141523">
    <property type="entry name" value="L,D-transpeptidase catalytic domain-like"/>
    <property type="match status" value="1"/>
</dbReference>
<evidence type="ECO:0000256" key="3">
    <source>
        <dbReference type="ARBA" id="ARBA00022679"/>
    </source>
</evidence>
<dbReference type="InterPro" id="IPR038063">
    <property type="entry name" value="Transpep_catalytic_dom"/>
</dbReference>
<keyword evidence="5 7" id="KW-0573">Peptidoglycan synthesis</keyword>
<keyword evidence="3" id="KW-0808">Transferase</keyword>
<dbReference type="EMBL" id="JASHIF010000008">
    <property type="protein sequence ID" value="MDI9859604.1"/>
    <property type="molecule type" value="Genomic_DNA"/>
</dbReference>
<dbReference type="CDD" id="cd16913">
    <property type="entry name" value="YkuD_like"/>
    <property type="match status" value="1"/>
</dbReference>
<evidence type="ECO:0000256" key="7">
    <source>
        <dbReference type="PROSITE-ProRule" id="PRU01373"/>
    </source>
</evidence>
<evidence type="ECO:0000256" key="1">
    <source>
        <dbReference type="ARBA" id="ARBA00004752"/>
    </source>
</evidence>
<accession>A0ABT6Y7R1</accession>
<dbReference type="PANTHER" id="PTHR36699">
    <property type="entry name" value="LD-TRANSPEPTIDASE"/>
    <property type="match status" value="1"/>
</dbReference>
<dbReference type="RefSeq" id="WP_283344508.1">
    <property type="nucleotide sequence ID" value="NZ_JASHIF010000008.1"/>
</dbReference>
<sequence>MRNFKLTSTLVASIFFTTAFMVEDFKALQLKYDRVQTAYDQKLEAVFALLASKHLQPNQLELYFRAIKNEKTLEIWGKNRTDASFQHIMNYAFAGYCGSLGPKRKEGDMQIPEGLYHINRFNPMSSFYLSLGLNYPNESDRILGNKSKPGSDIFIHGTNVTSGCIPITDDKIKEVYILAIEARNAGQEKIPVDIFPARLDEKSFEELKTYSKSPEYIEYWRPWLGNKVINSDAMQQFWAQLQPRYQYFESHRQLKSFKVTGNGKYVYQ</sequence>
<dbReference type="PANTHER" id="PTHR36699:SF1">
    <property type="entry name" value="L,D-TRANSPEPTIDASE YAFK-RELATED"/>
    <property type="match status" value="1"/>
</dbReference>
<evidence type="ECO:0000256" key="2">
    <source>
        <dbReference type="ARBA" id="ARBA00005992"/>
    </source>
</evidence>
<comment type="caution">
    <text evidence="9">The sequence shown here is derived from an EMBL/GenBank/DDBJ whole genome shotgun (WGS) entry which is preliminary data.</text>
</comment>
<evidence type="ECO:0000256" key="5">
    <source>
        <dbReference type="ARBA" id="ARBA00022984"/>
    </source>
</evidence>
<protein>
    <submittedName>
        <fullName evidence="9">L,D-transpeptidase family protein</fullName>
    </submittedName>
</protein>
<evidence type="ECO:0000256" key="4">
    <source>
        <dbReference type="ARBA" id="ARBA00022960"/>
    </source>
</evidence>
<feature type="active site" description="Proton donor/acceptor" evidence="7">
    <location>
        <position position="156"/>
    </location>
</feature>
<feature type="active site" description="Nucleophile" evidence="7">
    <location>
        <position position="164"/>
    </location>
</feature>
<dbReference type="InterPro" id="IPR005490">
    <property type="entry name" value="LD_TPept_cat_dom"/>
</dbReference>
<evidence type="ECO:0000313" key="9">
    <source>
        <dbReference type="EMBL" id="MDI9859604.1"/>
    </source>
</evidence>
<reference evidence="9 10" key="1">
    <citation type="submission" date="2023-05" db="EMBL/GenBank/DDBJ databases">
        <title>Novel species of genus Flectobacillus isolated from stream in China.</title>
        <authorList>
            <person name="Lu H."/>
        </authorList>
    </citation>
    <scope>NUCLEOTIDE SEQUENCE [LARGE SCALE GENOMIC DNA]</scope>
    <source>
        <strain evidence="9 10">KCTC 42575</strain>
    </source>
</reference>
<feature type="domain" description="L,D-TPase catalytic" evidence="8">
    <location>
        <begin position="62"/>
        <end position="195"/>
    </location>
</feature>
<dbReference type="Proteomes" id="UP001236507">
    <property type="component" value="Unassembled WGS sequence"/>
</dbReference>
<evidence type="ECO:0000313" key="10">
    <source>
        <dbReference type="Proteomes" id="UP001236507"/>
    </source>
</evidence>
<organism evidence="9 10">
    <name type="scientific">Flectobacillus roseus</name>
    <dbReference type="NCBI Taxonomy" id="502259"/>
    <lineage>
        <taxon>Bacteria</taxon>
        <taxon>Pseudomonadati</taxon>
        <taxon>Bacteroidota</taxon>
        <taxon>Cytophagia</taxon>
        <taxon>Cytophagales</taxon>
        <taxon>Flectobacillaceae</taxon>
        <taxon>Flectobacillus</taxon>
    </lineage>
</organism>
<evidence type="ECO:0000259" key="8">
    <source>
        <dbReference type="PROSITE" id="PS52029"/>
    </source>
</evidence>
<comment type="similarity">
    <text evidence="2">Belongs to the YkuD family.</text>
</comment>
<dbReference type="Pfam" id="PF03734">
    <property type="entry name" value="YkuD"/>
    <property type="match status" value="1"/>
</dbReference>
<gene>
    <name evidence="9" type="ORF">QM524_10305</name>
</gene>
<evidence type="ECO:0000256" key="6">
    <source>
        <dbReference type="ARBA" id="ARBA00023316"/>
    </source>
</evidence>
<keyword evidence="4 7" id="KW-0133">Cell shape</keyword>
<comment type="pathway">
    <text evidence="1 7">Cell wall biogenesis; peptidoglycan biosynthesis.</text>
</comment>
<name>A0ABT6Y7R1_9BACT</name>